<dbReference type="InterPro" id="IPR011990">
    <property type="entry name" value="TPR-like_helical_dom_sf"/>
</dbReference>
<keyword evidence="1" id="KW-0677">Repeat</keyword>
<dbReference type="Pfam" id="PF13432">
    <property type="entry name" value="TPR_16"/>
    <property type="match status" value="1"/>
</dbReference>
<dbReference type="SUPFAM" id="SSF48452">
    <property type="entry name" value="TPR-like"/>
    <property type="match status" value="4"/>
</dbReference>
<name>A0A9N9DJ74_9GLOM</name>
<dbReference type="InterPro" id="IPR050498">
    <property type="entry name" value="Ycf3"/>
</dbReference>
<organism evidence="4 5">
    <name type="scientific">Acaulospora morrowiae</name>
    <dbReference type="NCBI Taxonomy" id="94023"/>
    <lineage>
        <taxon>Eukaryota</taxon>
        <taxon>Fungi</taxon>
        <taxon>Fungi incertae sedis</taxon>
        <taxon>Mucoromycota</taxon>
        <taxon>Glomeromycotina</taxon>
        <taxon>Glomeromycetes</taxon>
        <taxon>Diversisporales</taxon>
        <taxon>Acaulosporaceae</taxon>
        <taxon>Acaulospora</taxon>
    </lineage>
</organism>
<evidence type="ECO:0000256" key="2">
    <source>
        <dbReference type="ARBA" id="ARBA00022803"/>
    </source>
</evidence>
<evidence type="ECO:0000313" key="5">
    <source>
        <dbReference type="Proteomes" id="UP000789342"/>
    </source>
</evidence>
<accession>A0A9N9DJ74</accession>
<dbReference type="Gene3D" id="1.25.40.10">
    <property type="entry name" value="Tetratricopeptide repeat domain"/>
    <property type="match status" value="4"/>
</dbReference>
<feature type="repeat" description="TPR" evidence="3">
    <location>
        <begin position="863"/>
        <end position="896"/>
    </location>
</feature>
<feature type="repeat" description="TPR" evidence="3">
    <location>
        <begin position="829"/>
        <end position="862"/>
    </location>
</feature>
<dbReference type="Proteomes" id="UP000789342">
    <property type="component" value="Unassembled WGS sequence"/>
</dbReference>
<proteinExistence type="predicted"/>
<dbReference type="SMART" id="SM00028">
    <property type="entry name" value="TPR"/>
    <property type="match status" value="12"/>
</dbReference>
<evidence type="ECO:0000313" key="4">
    <source>
        <dbReference type="EMBL" id="CAG8637704.1"/>
    </source>
</evidence>
<dbReference type="SUPFAM" id="SSF57850">
    <property type="entry name" value="RING/U-box"/>
    <property type="match status" value="1"/>
</dbReference>
<dbReference type="AlphaFoldDB" id="A0A9N9DJ74"/>
<dbReference type="PROSITE" id="PS50005">
    <property type="entry name" value="TPR"/>
    <property type="match status" value="3"/>
</dbReference>
<comment type="caution">
    <text evidence="4">The sequence shown here is derived from an EMBL/GenBank/DDBJ whole genome shotgun (WGS) entry which is preliminary data.</text>
</comment>
<evidence type="ECO:0000256" key="1">
    <source>
        <dbReference type="ARBA" id="ARBA00022737"/>
    </source>
</evidence>
<sequence>MNHKSCLDYINEEVGECSTTRANNADASNNSSHYNCREKNQNLINMGQKLQQFYDEILSQKIMLSDLSESNIREARECIEHKRNPNVMDVDSLIENIQSNKRSPRDYYMIKYLLDKRPGAFSNNDLRRIIVELCKPSIYEDHVEMTTILLELNLRALLSAIQTYKNSGAIPTRKYREEIFGKLAEFANFHFSNSNSALNIIKKDSQSVSEIFAEVDIDITDSKVKRLLRNNNIDFLLTVLRDTVHDMEDDKNVSAEVLRKTYQVTTLLLNSVPKSIVPINIVPLNNTETSLLGQLRNISSSRCKWYSKWKQLMERKENLFKSILENDNIDFQESQERELLEELWLYGSVEWSNQCQDIRCEMQETCNARAQDLNALLGNEPLIHLKSLWFGTLDIAQELITWTQSVRTLVIIYYFALQSLLHARETFIRSKAIEILITLSCKHTMLFSEFESDFEEFLKGLRSNGTHKQKKYNLLFCIIKRRYQFYPKMANEFQKLQLKKSDVFSIPLKIISNEITCPITQDLSENFQILPCGHYVSEEGAKGWTEECKNNNKLFSCCICRTEFKFKEVEDAPSSCLRRDLYLYLDSIGYISRQKTIMTFIPPAVIIGASQNSSVRIRGLGFIKKCHPAYRSAEVALKNENFELAIYWLGCVLNTWPDSYSVRCKRGWALQQMGDFHQAITDLNISAHLKPLKTKAWRLLANLYSKIGIYELALPHISRALELDQKNLHFLLIRGTIYIKLRQYEHAFRDFNVILEFTSKLKISTRLNSTLPAVIEMIRSKNTRLFQPKNKSIVTNTLIKRSQLYYEQSEYDLAEKDLDMLLQWDGNNFEGIILRGRIFYRINQYRAAISNYNRAIAIDHKNEYAFNLRAWAKTKLGDFDQAIKDSDYALKLNPRKGYSYRFRSMILQEMDQFEAALDYISAAYAIDNVELDHYYQLLDIYCDTHQYWNAIYMLSDIIDSYKKEIEGGDMYYVNALIQRGMIYSVLQNEEEKAFEDFRVVLKIDPKNDIALSYRGGLYARLRNFEMAMKDINAAIKIESNAYRYQDRAYVYYKMGNYDLALQDLDASERFDSEAAITLRRRAERRMTCLYRGIIYHKLREYEKSLENIDEAITILHDDEIIISLVERASVYVSTNRLGDALNDLKKAFVIEPKHVYMSKALAKGIKLYGTIYKLHSQSTSAINWIALHEQHSLIPQLTLNKLKEEIGDMDGVVEGGNELV</sequence>
<protein>
    <submittedName>
        <fullName evidence="4">14154_t:CDS:1</fullName>
    </submittedName>
</protein>
<feature type="non-terminal residue" evidence="4">
    <location>
        <position position="1220"/>
    </location>
</feature>
<dbReference type="PANTHER" id="PTHR44858:SF1">
    <property type="entry name" value="UDP-N-ACETYLGLUCOSAMINE--PEPTIDE N-ACETYLGLUCOSAMINYLTRANSFERASE SPINDLY-RELATED"/>
    <property type="match status" value="1"/>
</dbReference>
<dbReference type="InterPro" id="IPR013083">
    <property type="entry name" value="Znf_RING/FYVE/PHD"/>
</dbReference>
<keyword evidence="5" id="KW-1185">Reference proteome</keyword>
<dbReference type="PANTHER" id="PTHR44858">
    <property type="entry name" value="TETRATRICOPEPTIDE REPEAT PROTEIN 6"/>
    <property type="match status" value="1"/>
</dbReference>
<dbReference type="Gene3D" id="3.30.40.10">
    <property type="entry name" value="Zinc/RING finger domain, C3HC4 (zinc finger)"/>
    <property type="match status" value="1"/>
</dbReference>
<gene>
    <name evidence="4" type="ORF">AMORRO_LOCUS9377</name>
</gene>
<feature type="non-terminal residue" evidence="4">
    <location>
        <position position="1"/>
    </location>
</feature>
<evidence type="ECO:0000256" key="3">
    <source>
        <dbReference type="PROSITE-ProRule" id="PRU00339"/>
    </source>
</evidence>
<feature type="repeat" description="TPR" evidence="3">
    <location>
        <begin position="694"/>
        <end position="727"/>
    </location>
</feature>
<dbReference type="InterPro" id="IPR019734">
    <property type="entry name" value="TPR_rpt"/>
</dbReference>
<dbReference type="EMBL" id="CAJVPV010009048">
    <property type="protein sequence ID" value="CAG8637704.1"/>
    <property type="molecule type" value="Genomic_DNA"/>
</dbReference>
<reference evidence="4" key="1">
    <citation type="submission" date="2021-06" db="EMBL/GenBank/DDBJ databases">
        <authorList>
            <person name="Kallberg Y."/>
            <person name="Tangrot J."/>
            <person name="Rosling A."/>
        </authorList>
    </citation>
    <scope>NUCLEOTIDE SEQUENCE</scope>
    <source>
        <strain evidence="4">CL551</strain>
    </source>
</reference>
<dbReference type="OrthoDB" id="2314162at2759"/>
<keyword evidence="2 3" id="KW-0802">TPR repeat</keyword>